<evidence type="ECO:0000259" key="2">
    <source>
        <dbReference type="Pfam" id="PF12776"/>
    </source>
</evidence>
<evidence type="ECO:0000313" key="4">
    <source>
        <dbReference type="Proteomes" id="UP001293254"/>
    </source>
</evidence>
<dbReference type="InterPro" id="IPR024752">
    <property type="entry name" value="Myb/SANT-like_dom"/>
</dbReference>
<dbReference type="AlphaFoldDB" id="A0AAE2CAR8"/>
<name>A0AAE2CAR8_9LAMI</name>
<proteinExistence type="predicted"/>
<feature type="domain" description="Myb/SANT-like" evidence="2">
    <location>
        <begin position="39"/>
        <end position="95"/>
    </location>
</feature>
<comment type="caution">
    <text evidence="3">The sequence shown here is derived from an EMBL/GenBank/DDBJ whole genome shotgun (WGS) entry which is preliminary data.</text>
</comment>
<gene>
    <name evidence="3" type="ORF">Salat_2612600</name>
</gene>
<reference evidence="3" key="1">
    <citation type="submission" date="2020-06" db="EMBL/GenBank/DDBJ databases">
        <authorList>
            <person name="Li T."/>
            <person name="Hu X."/>
            <person name="Zhang T."/>
            <person name="Song X."/>
            <person name="Zhang H."/>
            <person name="Dai N."/>
            <person name="Sheng W."/>
            <person name="Hou X."/>
            <person name="Wei L."/>
        </authorList>
    </citation>
    <scope>NUCLEOTIDE SEQUENCE</scope>
    <source>
        <strain evidence="3">3651</strain>
        <tissue evidence="3">Leaf</tissue>
    </source>
</reference>
<dbReference type="Proteomes" id="UP001293254">
    <property type="component" value="Unassembled WGS sequence"/>
</dbReference>
<keyword evidence="4" id="KW-1185">Reference proteome</keyword>
<dbReference type="EMBL" id="JACGWO010000011">
    <property type="protein sequence ID" value="KAK4415055.1"/>
    <property type="molecule type" value="Genomic_DNA"/>
</dbReference>
<accession>A0AAE2CAR8</accession>
<sequence>MDPPRRHFLHRLLGVDGRTRAQTIILFLPRFRTVQFSMDLVNHVFRRKYTLKFLAHKLEFCHLRYSTFKTILAQPDFDWNPETNRLLASKEAWDRIFRAAVFPQTVMLEVGPSTAGLKDDAGSSNGVRSTSGGPLWNRDELRKGTAFWWTPLMRIDG</sequence>
<protein>
    <recommendedName>
        <fullName evidence="2">Myb/SANT-like domain-containing protein</fullName>
    </recommendedName>
</protein>
<organism evidence="3 4">
    <name type="scientific">Sesamum alatum</name>
    <dbReference type="NCBI Taxonomy" id="300844"/>
    <lineage>
        <taxon>Eukaryota</taxon>
        <taxon>Viridiplantae</taxon>
        <taxon>Streptophyta</taxon>
        <taxon>Embryophyta</taxon>
        <taxon>Tracheophyta</taxon>
        <taxon>Spermatophyta</taxon>
        <taxon>Magnoliopsida</taxon>
        <taxon>eudicotyledons</taxon>
        <taxon>Gunneridae</taxon>
        <taxon>Pentapetalae</taxon>
        <taxon>asterids</taxon>
        <taxon>lamiids</taxon>
        <taxon>Lamiales</taxon>
        <taxon>Pedaliaceae</taxon>
        <taxon>Sesamum</taxon>
    </lineage>
</organism>
<feature type="region of interest" description="Disordered" evidence="1">
    <location>
        <begin position="116"/>
        <end position="136"/>
    </location>
</feature>
<feature type="compositionally biased region" description="Polar residues" evidence="1">
    <location>
        <begin position="122"/>
        <end position="132"/>
    </location>
</feature>
<evidence type="ECO:0000256" key="1">
    <source>
        <dbReference type="SAM" id="MobiDB-lite"/>
    </source>
</evidence>
<dbReference type="Pfam" id="PF12776">
    <property type="entry name" value="Myb_DNA-bind_3"/>
    <property type="match status" value="1"/>
</dbReference>
<reference evidence="3" key="2">
    <citation type="journal article" date="2024" name="Plant">
        <title>Genomic evolution and insights into agronomic trait innovations of Sesamum species.</title>
        <authorList>
            <person name="Miao H."/>
            <person name="Wang L."/>
            <person name="Qu L."/>
            <person name="Liu H."/>
            <person name="Sun Y."/>
            <person name="Le M."/>
            <person name="Wang Q."/>
            <person name="Wei S."/>
            <person name="Zheng Y."/>
            <person name="Lin W."/>
            <person name="Duan Y."/>
            <person name="Cao H."/>
            <person name="Xiong S."/>
            <person name="Wang X."/>
            <person name="Wei L."/>
            <person name="Li C."/>
            <person name="Ma Q."/>
            <person name="Ju M."/>
            <person name="Zhao R."/>
            <person name="Li G."/>
            <person name="Mu C."/>
            <person name="Tian Q."/>
            <person name="Mei H."/>
            <person name="Zhang T."/>
            <person name="Gao T."/>
            <person name="Zhang H."/>
        </authorList>
    </citation>
    <scope>NUCLEOTIDE SEQUENCE</scope>
    <source>
        <strain evidence="3">3651</strain>
    </source>
</reference>
<evidence type="ECO:0000313" key="3">
    <source>
        <dbReference type="EMBL" id="KAK4415055.1"/>
    </source>
</evidence>